<evidence type="ECO:0000256" key="6">
    <source>
        <dbReference type="ARBA" id="ARBA00022763"/>
    </source>
</evidence>
<evidence type="ECO:0000256" key="9">
    <source>
        <dbReference type="ARBA" id="ARBA00023242"/>
    </source>
</evidence>
<evidence type="ECO:0000256" key="2">
    <source>
        <dbReference type="ARBA" id="ARBA00004496"/>
    </source>
</evidence>
<comment type="subcellular location">
    <subcellularLocation>
        <location evidence="2">Cytoplasm</location>
    </subcellularLocation>
    <subcellularLocation>
        <location evidence="1">Nucleus</location>
    </subcellularLocation>
</comment>
<evidence type="ECO:0000256" key="3">
    <source>
        <dbReference type="ARBA" id="ARBA00009135"/>
    </source>
</evidence>
<gene>
    <name evidence="13" type="ORF">V1264_023276</name>
</gene>
<name>A0AAN9B6W0_9CAEN</name>
<feature type="compositionally biased region" description="Polar residues" evidence="12">
    <location>
        <begin position="653"/>
        <end position="663"/>
    </location>
</feature>
<dbReference type="GO" id="GO:0006281">
    <property type="term" value="P:DNA repair"/>
    <property type="evidence" value="ECO:0007669"/>
    <property type="project" value="UniProtKB-KW"/>
</dbReference>
<keyword evidence="7" id="KW-0238">DNA-binding</keyword>
<evidence type="ECO:0000256" key="10">
    <source>
        <dbReference type="ARBA" id="ARBA00031632"/>
    </source>
</evidence>
<evidence type="ECO:0000256" key="7">
    <source>
        <dbReference type="ARBA" id="ARBA00023125"/>
    </source>
</evidence>
<dbReference type="GO" id="GO:0005634">
    <property type="term" value="C:nucleus"/>
    <property type="evidence" value="ECO:0007669"/>
    <property type="project" value="UniProtKB-SubCell"/>
</dbReference>
<accession>A0AAN9B6W0</accession>
<evidence type="ECO:0000313" key="13">
    <source>
        <dbReference type="EMBL" id="KAK7100298.1"/>
    </source>
</evidence>
<dbReference type="Proteomes" id="UP001374579">
    <property type="component" value="Unassembled WGS sequence"/>
</dbReference>
<evidence type="ECO:0000313" key="14">
    <source>
        <dbReference type="Proteomes" id="UP001374579"/>
    </source>
</evidence>
<protein>
    <recommendedName>
        <fullName evidence="4">PCNA-interacting partner</fullName>
    </recommendedName>
    <alternativeName>
        <fullName evidence="10">PARP-1 binding protein</fullName>
    </alternativeName>
    <alternativeName>
        <fullName evidence="11">PARP1-binding protein</fullName>
    </alternativeName>
</protein>
<evidence type="ECO:0000256" key="5">
    <source>
        <dbReference type="ARBA" id="ARBA00022490"/>
    </source>
</evidence>
<dbReference type="PANTHER" id="PTHR32121">
    <property type="entry name" value="PCNA-INTERACTING PARTNER"/>
    <property type="match status" value="1"/>
</dbReference>
<dbReference type="GO" id="GO:0000785">
    <property type="term" value="C:chromatin"/>
    <property type="evidence" value="ECO:0007669"/>
    <property type="project" value="TreeGrafter"/>
</dbReference>
<keyword evidence="5" id="KW-0963">Cytoplasm</keyword>
<feature type="compositionally biased region" description="Low complexity" evidence="12">
    <location>
        <begin position="601"/>
        <end position="610"/>
    </location>
</feature>
<dbReference type="InterPro" id="IPR038932">
    <property type="entry name" value="PARPBP"/>
</dbReference>
<dbReference type="EMBL" id="JBAMIC010000011">
    <property type="protein sequence ID" value="KAK7100298.1"/>
    <property type="molecule type" value="Genomic_DNA"/>
</dbReference>
<keyword evidence="9" id="KW-0539">Nucleus</keyword>
<dbReference type="AlphaFoldDB" id="A0AAN9B6W0"/>
<dbReference type="GO" id="GO:0005737">
    <property type="term" value="C:cytoplasm"/>
    <property type="evidence" value="ECO:0007669"/>
    <property type="project" value="UniProtKB-SubCell"/>
</dbReference>
<dbReference type="Gene3D" id="1.10.486.10">
    <property type="entry name" value="PCRA, domain 4"/>
    <property type="match status" value="1"/>
</dbReference>
<evidence type="ECO:0000256" key="4">
    <source>
        <dbReference type="ARBA" id="ARBA00014320"/>
    </source>
</evidence>
<feature type="compositionally biased region" description="Basic and acidic residues" evidence="12">
    <location>
        <begin position="574"/>
        <end position="584"/>
    </location>
</feature>
<keyword evidence="6" id="KW-0227">DNA damage</keyword>
<dbReference type="PANTHER" id="PTHR32121:SF0">
    <property type="entry name" value="PCNA-INTERACTING PARTNER"/>
    <property type="match status" value="1"/>
</dbReference>
<evidence type="ECO:0000256" key="8">
    <source>
        <dbReference type="ARBA" id="ARBA00023204"/>
    </source>
</evidence>
<dbReference type="GO" id="GO:0003677">
    <property type="term" value="F:DNA binding"/>
    <property type="evidence" value="ECO:0007669"/>
    <property type="project" value="UniProtKB-KW"/>
</dbReference>
<sequence>MNAVFVSLHGTKTDGPGCKTMQVSEKEDQSLLQLALQLGRRHGLVKDRATLLSPSDFLQVVQLCLMQAQKKIGKDSKTDVLSNGTVLAVAQALCVHKLQTAIGDVQDLLQKASIKTTPAKPLKMDNTDKTPLKLRLFGLDGENECDTDILSAQILPLYGEFLASSNHIDAVDVLRVFLLELLTPDSELCAELASMRTDITGSPLDPLQELITEKLMELSQKNKEESSESQADPACKTDVVQIIKSFSVSAQEQLTENVEDRSAEDDQSEADLSKELVQELFRSYLNLLLNTRSELAFAHIFNTPDRELTHHAFTHLKHQAKKKKMSLYQTAMSVILKLRLGGHGYAPDPNDKLLEHVKGLGLLTDHMSKLQQVLEDTECVRSSVLRVVNVIKKNLITCKSQRFKQEAVDTVASGIQKDLEHVLADLELNNTLISPDKPACQGGSLTSRRPRRVLLHYLDRCAVTQWGASHSAHHVWLNDVPFGPHTPSRFPCVLTHFRSPAVGCPLTSSNNRLQEIQLKQKKRKLTVGTNLMPDSSDRPLLDRCSERLCDTVIVLPSKTIVHPAESRASLQSKNSDHISAKENLEQTSSPAMKKGRRDANPLASPLAAPLRLGVHNSGQKDKGSKQPSSSQRNKPASKPGKKCRRRLIPPIQGQKSITSFFRV</sequence>
<keyword evidence="14" id="KW-1185">Reference proteome</keyword>
<evidence type="ECO:0000256" key="11">
    <source>
        <dbReference type="ARBA" id="ARBA00032731"/>
    </source>
</evidence>
<reference evidence="13 14" key="1">
    <citation type="submission" date="2024-02" db="EMBL/GenBank/DDBJ databases">
        <title>Chromosome-scale genome assembly of the rough periwinkle Littorina saxatilis.</title>
        <authorList>
            <person name="De Jode A."/>
            <person name="Faria R."/>
            <person name="Formenti G."/>
            <person name="Sims Y."/>
            <person name="Smith T.P."/>
            <person name="Tracey A."/>
            <person name="Wood J.M.D."/>
            <person name="Zagrodzka Z.B."/>
            <person name="Johannesson K."/>
            <person name="Butlin R.K."/>
            <person name="Leder E.H."/>
        </authorList>
    </citation>
    <scope>NUCLEOTIDE SEQUENCE [LARGE SCALE GENOMIC DNA]</scope>
    <source>
        <strain evidence="13">Snail1</strain>
        <tissue evidence="13">Muscle</tissue>
    </source>
</reference>
<organism evidence="13 14">
    <name type="scientific">Littorina saxatilis</name>
    <dbReference type="NCBI Taxonomy" id="31220"/>
    <lineage>
        <taxon>Eukaryota</taxon>
        <taxon>Metazoa</taxon>
        <taxon>Spiralia</taxon>
        <taxon>Lophotrochozoa</taxon>
        <taxon>Mollusca</taxon>
        <taxon>Gastropoda</taxon>
        <taxon>Caenogastropoda</taxon>
        <taxon>Littorinimorpha</taxon>
        <taxon>Littorinoidea</taxon>
        <taxon>Littorinidae</taxon>
        <taxon>Littorina</taxon>
    </lineage>
</organism>
<evidence type="ECO:0000256" key="1">
    <source>
        <dbReference type="ARBA" id="ARBA00004123"/>
    </source>
</evidence>
<comment type="similarity">
    <text evidence="3">Belongs to the PARI family.</text>
</comment>
<feature type="region of interest" description="Disordered" evidence="12">
    <location>
        <begin position="564"/>
        <end position="663"/>
    </location>
</feature>
<comment type="caution">
    <text evidence="13">The sequence shown here is derived from an EMBL/GenBank/DDBJ whole genome shotgun (WGS) entry which is preliminary data.</text>
</comment>
<feature type="compositionally biased region" description="Polar residues" evidence="12">
    <location>
        <begin position="625"/>
        <end position="634"/>
    </location>
</feature>
<dbReference type="GO" id="GO:2000042">
    <property type="term" value="P:negative regulation of double-strand break repair via homologous recombination"/>
    <property type="evidence" value="ECO:0007669"/>
    <property type="project" value="InterPro"/>
</dbReference>
<proteinExistence type="inferred from homology"/>
<keyword evidence="8" id="KW-0234">DNA repair</keyword>
<evidence type="ECO:0000256" key="12">
    <source>
        <dbReference type="SAM" id="MobiDB-lite"/>
    </source>
</evidence>